<dbReference type="SUPFAM" id="SSF56104">
    <property type="entry name" value="SAICAR synthase-like"/>
    <property type="match status" value="1"/>
</dbReference>
<dbReference type="Gene3D" id="3.30.810.10">
    <property type="entry name" value="2-Layer Sandwich"/>
    <property type="match status" value="1"/>
</dbReference>
<dbReference type="GO" id="GO:0005886">
    <property type="term" value="C:plasma membrane"/>
    <property type="evidence" value="ECO:0007669"/>
    <property type="project" value="TreeGrafter"/>
</dbReference>
<protein>
    <submittedName>
        <fullName evidence="4">Phosphatidylinositol-4-phosphate 5-Kinase</fullName>
    </submittedName>
</protein>
<dbReference type="GO" id="GO:0046854">
    <property type="term" value="P:phosphatidylinositol phosphate biosynthetic process"/>
    <property type="evidence" value="ECO:0007669"/>
    <property type="project" value="TreeGrafter"/>
</dbReference>
<sequence>MKINDPAALKHNIQTGMHHSSHYNAGIRLTVGAITPNRPGEIVLEDFRQANKIKLPRQGGLRTPAHKSTSFKFKDYAPKVFRALRNHFGVDAADYMLSICGESSLLGLPSPGKSGSAFFSSHDHTYMIKTMSKSESKFLRSILPEYYAHFVRHPHTLITRYFGLHRVNPRHQSKVHIVVMNNVFDTPLDVDIVYDLKGSTVGRTTRTEAMSDRDVGKTLKDLDMIRWKRKIRLDSRKQQLLLRQLELDCQFLAGLGLMDYSLLLGIHIKRTIPKPLTPADPDVTKATRTPTRLGIDSVSPQPEGSGEGDAAASGPVAPATIRLNHRRRIPVAPNEETAPFRPLSQAGQFQLSDLTVPHPILLQHLTKKLLVSVFQSEDGGLWSEDGSELYFVGVIDLLTKWNVTKVLENRAKGVVHDRHAVSAVNPHYYAERFIEFCKEVVVEKREVEVVEG</sequence>
<evidence type="ECO:0000313" key="4">
    <source>
        <dbReference type="EMBL" id="KAG9393752.1"/>
    </source>
</evidence>
<name>A0A8J6B6B6_9EUKA</name>
<dbReference type="Proteomes" id="UP000717585">
    <property type="component" value="Unassembled WGS sequence"/>
</dbReference>
<dbReference type="InterPro" id="IPR027483">
    <property type="entry name" value="PInositol-4-P-4/5-kinase_C_sf"/>
</dbReference>
<evidence type="ECO:0000256" key="2">
    <source>
        <dbReference type="SAM" id="MobiDB-lite"/>
    </source>
</evidence>
<keyword evidence="1" id="KW-0808">Transferase</keyword>
<dbReference type="Pfam" id="PF01504">
    <property type="entry name" value="PIP5K"/>
    <property type="match status" value="1"/>
</dbReference>
<dbReference type="PROSITE" id="PS51455">
    <property type="entry name" value="PIPK"/>
    <property type="match status" value="1"/>
</dbReference>
<keyword evidence="1" id="KW-0418">Kinase</keyword>
<gene>
    <name evidence="4" type="ORF">J8273_4871</name>
</gene>
<dbReference type="GO" id="GO:0016308">
    <property type="term" value="F:1-phosphatidylinositol-4-phosphate 5-kinase activity"/>
    <property type="evidence" value="ECO:0007669"/>
    <property type="project" value="TreeGrafter"/>
</dbReference>
<evidence type="ECO:0000313" key="5">
    <source>
        <dbReference type="Proteomes" id="UP000717585"/>
    </source>
</evidence>
<feature type="region of interest" description="Disordered" evidence="2">
    <location>
        <begin position="279"/>
        <end position="317"/>
    </location>
</feature>
<dbReference type="InterPro" id="IPR023610">
    <property type="entry name" value="PInositol-4/5-P-5/4-kinase"/>
</dbReference>
<dbReference type="AlphaFoldDB" id="A0A8J6B6B6"/>
<comment type="caution">
    <text evidence="4">The sequence shown here is derived from an EMBL/GenBank/DDBJ whole genome shotgun (WGS) entry which is preliminary data.</text>
</comment>
<dbReference type="GO" id="GO:0005524">
    <property type="term" value="F:ATP binding"/>
    <property type="evidence" value="ECO:0007669"/>
    <property type="project" value="UniProtKB-UniRule"/>
</dbReference>
<evidence type="ECO:0000256" key="1">
    <source>
        <dbReference type="PROSITE-ProRule" id="PRU00781"/>
    </source>
</evidence>
<reference evidence="4" key="1">
    <citation type="submission" date="2021-05" db="EMBL/GenBank/DDBJ databases">
        <title>A free-living protist that lacks canonical eukaryotic 1 DNA replication and segregation systems.</title>
        <authorList>
            <person name="Salas-Leiva D.E."/>
            <person name="Tromer E.C."/>
            <person name="Curtis B.A."/>
            <person name="Jerlstrom-Hultqvist J."/>
            <person name="Kolisko M."/>
            <person name="Yi Z."/>
            <person name="Salas-Leiva J.S."/>
            <person name="Gallot-Lavallee L."/>
            <person name="Kops G.J.P.L."/>
            <person name="Archibald J.M."/>
            <person name="Simpson A.G.B."/>
            <person name="Roger A.J."/>
        </authorList>
    </citation>
    <scope>NUCLEOTIDE SEQUENCE</scope>
    <source>
        <strain evidence="4">BICM</strain>
    </source>
</reference>
<dbReference type="SMART" id="SM00330">
    <property type="entry name" value="PIPKc"/>
    <property type="match status" value="1"/>
</dbReference>
<dbReference type="InterPro" id="IPR002498">
    <property type="entry name" value="PInositol-4-P-4/5-kinase_core"/>
</dbReference>
<accession>A0A8J6B6B6</accession>
<keyword evidence="1" id="KW-0067">ATP-binding</keyword>
<dbReference type="PANTHER" id="PTHR23086">
    <property type="entry name" value="PHOSPHATIDYLINOSITOL-4-PHOSPHATE 5-KINASE"/>
    <property type="match status" value="1"/>
</dbReference>
<evidence type="ECO:0000259" key="3">
    <source>
        <dbReference type="PROSITE" id="PS51455"/>
    </source>
</evidence>
<keyword evidence="5" id="KW-1185">Reference proteome</keyword>
<organism evidence="4 5">
    <name type="scientific">Carpediemonas membranifera</name>
    <dbReference type="NCBI Taxonomy" id="201153"/>
    <lineage>
        <taxon>Eukaryota</taxon>
        <taxon>Metamonada</taxon>
        <taxon>Carpediemonas-like organisms</taxon>
        <taxon>Carpediemonas</taxon>
    </lineage>
</organism>
<proteinExistence type="predicted"/>
<feature type="domain" description="PIPK" evidence="3">
    <location>
        <begin position="9"/>
        <end position="441"/>
    </location>
</feature>
<dbReference type="Gene3D" id="3.30.800.10">
    <property type="entry name" value="Phosphatidylinositol Phosphate Kinase II Beta"/>
    <property type="match status" value="1"/>
</dbReference>
<dbReference type="EMBL" id="JAHDYR010000021">
    <property type="protein sequence ID" value="KAG9393752.1"/>
    <property type="molecule type" value="Genomic_DNA"/>
</dbReference>
<dbReference type="PANTHER" id="PTHR23086:SF8">
    <property type="entry name" value="PHOSPHATIDYLINOSITOL 5-PHOSPHATE 4-KINASE, ISOFORM A"/>
    <property type="match status" value="1"/>
</dbReference>
<dbReference type="OrthoDB" id="20783at2759"/>
<keyword evidence="1" id="KW-0547">Nucleotide-binding</keyword>
<dbReference type="InterPro" id="IPR027484">
    <property type="entry name" value="PInositol-4-P-5-kinase_N"/>
</dbReference>